<accession>A0A1Y6EVS5</accession>
<reference evidence="10" key="1">
    <citation type="submission" date="2017-04" db="EMBL/GenBank/DDBJ databases">
        <authorList>
            <person name="Varghese N."/>
            <person name="Submissions S."/>
        </authorList>
    </citation>
    <scope>NUCLEOTIDE SEQUENCE [LARGE SCALE GENOMIC DNA]</scope>
</reference>
<evidence type="ECO:0000256" key="3">
    <source>
        <dbReference type="ARBA" id="ARBA00022475"/>
    </source>
</evidence>
<dbReference type="GO" id="GO:0022857">
    <property type="term" value="F:transmembrane transporter activity"/>
    <property type="evidence" value="ECO:0007669"/>
    <property type="project" value="InterPro"/>
</dbReference>
<keyword evidence="3" id="KW-1003">Cell membrane</keyword>
<dbReference type="EMBL" id="FXWK01000001">
    <property type="protein sequence ID" value="SMQ66376.1"/>
    <property type="molecule type" value="Genomic_DNA"/>
</dbReference>
<comment type="subcellular location">
    <subcellularLocation>
        <location evidence="1">Cell membrane</location>
        <topology evidence="1">Multi-pass membrane protein</topology>
    </subcellularLocation>
</comment>
<keyword evidence="6 7" id="KW-0472">Membrane</keyword>
<evidence type="ECO:0000256" key="6">
    <source>
        <dbReference type="ARBA" id="ARBA00023136"/>
    </source>
</evidence>
<evidence type="ECO:0000256" key="5">
    <source>
        <dbReference type="ARBA" id="ARBA00022989"/>
    </source>
</evidence>
<organism evidence="9 10">
    <name type="scientific">Devosia lucknowensis</name>
    <dbReference type="NCBI Taxonomy" id="1096929"/>
    <lineage>
        <taxon>Bacteria</taxon>
        <taxon>Pseudomonadati</taxon>
        <taxon>Pseudomonadota</taxon>
        <taxon>Alphaproteobacteria</taxon>
        <taxon>Hyphomicrobiales</taxon>
        <taxon>Devosiaceae</taxon>
        <taxon>Devosia</taxon>
    </lineage>
</organism>
<feature type="transmembrane region" description="Helical" evidence="7">
    <location>
        <begin position="101"/>
        <end position="121"/>
    </location>
</feature>
<feature type="transmembrane region" description="Helical" evidence="7">
    <location>
        <begin position="186"/>
        <end position="213"/>
    </location>
</feature>
<dbReference type="SUPFAM" id="SSF103473">
    <property type="entry name" value="MFS general substrate transporter"/>
    <property type="match status" value="1"/>
</dbReference>
<evidence type="ECO:0000256" key="2">
    <source>
        <dbReference type="ARBA" id="ARBA00022448"/>
    </source>
</evidence>
<feature type="transmembrane region" description="Helical" evidence="7">
    <location>
        <begin position="278"/>
        <end position="297"/>
    </location>
</feature>
<feature type="transmembrane region" description="Helical" evidence="7">
    <location>
        <begin position="391"/>
        <end position="412"/>
    </location>
</feature>
<evidence type="ECO:0000256" key="1">
    <source>
        <dbReference type="ARBA" id="ARBA00004651"/>
    </source>
</evidence>
<evidence type="ECO:0000256" key="4">
    <source>
        <dbReference type="ARBA" id="ARBA00022692"/>
    </source>
</evidence>
<feature type="domain" description="Major facilitator superfamily (MFS) profile" evidence="8">
    <location>
        <begin position="1"/>
        <end position="218"/>
    </location>
</feature>
<name>A0A1Y6EVS5_9HYPH</name>
<feature type="transmembrane region" description="Helical" evidence="7">
    <location>
        <begin position="242"/>
        <end position="266"/>
    </location>
</feature>
<evidence type="ECO:0000256" key="7">
    <source>
        <dbReference type="SAM" id="Phobius"/>
    </source>
</evidence>
<keyword evidence="4 7" id="KW-0812">Transmembrane</keyword>
<dbReference type="InterPro" id="IPR036259">
    <property type="entry name" value="MFS_trans_sf"/>
</dbReference>
<feature type="transmembrane region" description="Helical" evidence="7">
    <location>
        <begin position="39"/>
        <end position="63"/>
    </location>
</feature>
<dbReference type="PROSITE" id="PS50850">
    <property type="entry name" value="MFS"/>
    <property type="match status" value="2"/>
</dbReference>
<evidence type="ECO:0000313" key="9">
    <source>
        <dbReference type="EMBL" id="SMQ66376.1"/>
    </source>
</evidence>
<dbReference type="Pfam" id="PF05977">
    <property type="entry name" value="MFS_3"/>
    <property type="match status" value="1"/>
</dbReference>
<evidence type="ECO:0000313" key="10">
    <source>
        <dbReference type="Proteomes" id="UP000194474"/>
    </source>
</evidence>
<dbReference type="AlphaFoldDB" id="A0A1Y6EVS5"/>
<evidence type="ECO:0000259" key="8">
    <source>
        <dbReference type="PROSITE" id="PS50850"/>
    </source>
</evidence>
<feature type="transmembrane region" description="Helical" evidence="7">
    <location>
        <begin position="69"/>
        <end position="89"/>
    </location>
</feature>
<dbReference type="CDD" id="cd06173">
    <property type="entry name" value="MFS_MefA_like"/>
    <property type="match status" value="1"/>
</dbReference>
<sequence length="430" mass="45783">MPESPLTRLRQTVIGLLIMSAHAPSEPNRLAFTYAGFRFFWLTTLFVSFAVQIMSVSIAWQIFAVTGDYFLLGLVGLCLFLPALCLILITGLTADRFNRRGIMAICLTVELLCALAFLMLVEVEAHQVWPIFVILVVLGTARAFWGPAAQSLAPNLVPPEALANAITVNASAWQIASIAGPSVGGVLYAISPIVAFGTAAVLLLCGAVCVILIPKPTQQRGQQATSLETIFGGFRYILSNKVVLGAISLDMFAVLMGGAVALLPAFTEEILHGGPMEFGLLRAAPGIGALAMALTLTRFPVRKHAGKTLFVFVGLFGFFTLVFGLSTSVWLSIAALMLVGAADMVSVTIRETIMQLWTPEDVRGRVNAVNSVFIGASNELGEFRAGTVAHFIGPVAAVAVGGVGAMVVAGLWSRLFPQLREQDSLDKKMA</sequence>
<dbReference type="Proteomes" id="UP000194474">
    <property type="component" value="Unassembled WGS sequence"/>
</dbReference>
<keyword evidence="2" id="KW-0813">Transport</keyword>
<keyword evidence="10" id="KW-1185">Reference proteome</keyword>
<feature type="domain" description="Major facilitator superfamily (MFS) profile" evidence="8">
    <location>
        <begin position="225"/>
        <end position="430"/>
    </location>
</feature>
<gene>
    <name evidence="9" type="ORF">SAMN06295905_1465</name>
</gene>
<dbReference type="Gene3D" id="1.20.1250.20">
    <property type="entry name" value="MFS general substrate transporter like domains"/>
    <property type="match status" value="1"/>
</dbReference>
<dbReference type="PANTHER" id="PTHR23513:SF9">
    <property type="entry name" value="ENTEROBACTIN EXPORTER ENTS"/>
    <property type="match status" value="1"/>
</dbReference>
<dbReference type="InterPro" id="IPR010290">
    <property type="entry name" value="TM_effector"/>
</dbReference>
<feature type="transmembrane region" description="Helical" evidence="7">
    <location>
        <begin position="127"/>
        <end position="149"/>
    </location>
</feature>
<dbReference type="GO" id="GO:0005886">
    <property type="term" value="C:plasma membrane"/>
    <property type="evidence" value="ECO:0007669"/>
    <property type="project" value="UniProtKB-SubCell"/>
</dbReference>
<protein>
    <submittedName>
        <fullName evidence="9">Predicted arabinose efflux permease, MFS family</fullName>
    </submittedName>
</protein>
<dbReference type="InterPro" id="IPR020846">
    <property type="entry name" value="MFS_dom"/>
</dbReference>
<keyword evidence="5 7" id="KW-1133">Transmembrane helix</keyword>
<feature type="transmembrane region" description="Helical" evidence="7">
    <location>
        <begin position="309"/>
        <end position="342"/>
    </location>
</feature>
<proteinExistence type="predicted"/>
<dbReference type="PANTHER" id="PTHR23513">
    <property type="entry name" value="INTEGRAL MEMBRANE EFFLUX PROTEIN-RELATED"/>
    <property type="match status" value="1"/>
</dbReference>